<dbReference type="GO" id="GO:0000981">
    <property type="term" value="F:DNA-binding transcription factor activity, RNA polymerase II-specific"/>
    <property type="evidence" value="ECO:0007669"/>
    <property type="project" value="TreeGrafter"/>
</dbReference>
<evidence type="ECO:0000256" key="7">
    <source>
        <dbReference type="PROSITE-ProRule" id="PRU00042"/>
    </source>
</evidence>
<organism evidence="10 11">
    <name type="scientific">Chelydra serpentina</name>
    <name type="common">Snapping turtle</name>
    <name type="synonym">Testudo serpentina</name>
    <dbReference type="NCBI Taxonomy" id="8475"/>
    <lineage>
        <taxon>Eukaryota</taxon>
        <taxon>Metazoa</taxon>
        <taxon>Chordata</taxon>
        <taxon>Craniata</taxon>
        <taxon>Vertebrata</taxon>
        <taxon>Euteleostomi</taxon>
        <taxon>Archelosauria</taxon>
        <taxon>Testudinata</taxon>
        <taxon>Testudines</taxon>
        <taxon>Cryptodira</taxon>
        <taxon>Durocryptodira</taxon>
        <taxon>Americhelydia</taxon>
        <taxon>Chelydroidea</taxon>
        <taxon>Chelydridae</taxon>
        <taxon>Chelydra</taxon>
    </lineage>
</organism>
<dbReference type="Pfam" id="PF16833">
    <property type="entry name" value="EKLF_TAD2"/>
    <property type="match status" value="1"/>
</dbReference>
<dbReference type="PROSITE" id="PS00028">
    <property type="entry name" value="ZINC_FINGER_C2H2_1"/>
    <property type="match status" value="3"/>
</dbReference>
<evidence type="ECO:0000313" key="11">
    <source>
        <dbReference type="Proteomes" id="UP000694403"/>
    </source>
</evidence>
<evidence type="ECO:0000259" key="9">
    <source>
        <dbReference type="PROSITE" id="PS50157"/>
    </source>
</evidence>
<dbReference type="SUPFAM" id="SSF57667">
    <property type="entry name" value="beta-beta-alpha zinc fingers"/>
    <property type="match status" value="2"/>
</dbReference>
<feature type="compositionally biased region" description="Pro residues" evidence="8">
    <location>
        <begin position="15"/>
        <end position="25"/>
    </location>
</feature>
<dbReference type="InterPro" id="IPR013087">
    <property type="entry name" value="Znf_C2H2_type"/>
</dbReference>
<feature type="domain" description="C2H2-type" evidence="9">
    <location>
        <begin position="239"/>
        <end position="268"/>
    </location>
</feature>
<proteinExistence type="predicted"/>
<keyword evidence="11" id="KW-1185">Reference proteome</keyword>
<evidence type="ECO:0000256" key="3">
    <source>
        <dbReference type="ARBA" id="ARBA00022771"/>
    </source>
</evidence>
<dbReference type="GO" id="GO:0008270">
    <property type="term" value="F:zinc ion binding"/>
    <property type="evidence" value="ECO:0007669"/>
    <property type="project" value="UniProtKB-KW"/>
</dbReference>
<dbReference type="Pfam" id="PF00096">
    <property type="entry name" value="zf-C2H2"/>
    <property type="match status" value="3"/>
</dbReference>
<name>A0A8C3T2E4_CHESE</name>
<dbReference type="GO" id="GO:0000978">
    <property type="term" value="F:RNA polymerase II cis-regulatory region sequence-specific DNA binding"/>
    <property type="evidence" value="ECO:0007669"/>
    <property type="project" value="TreeGrafter"/>
</dbReference>
<reference evidence="10" key="2">
    <citation type="submission" date="2025-09" db="UniProtKB">
        <authorList>
            <consortium name="Ensembl"/>
        </authorList>
    </citation>
    <scope>IDENTIFICATION</scope>
</reference>
<evidence type="ECO:0000256" key="6">
    <source>
        <dbReference type="ARBA" id="ARBA00023163"/>
    </source>
</evidence>
<evidence type="ECO:0000256" key="8">
    <source>
        <dbReference type="SAM" id="MobiDB-lite"/>
    </source>
</evidence>
<dbReference type="InterPro" id="IPR031784">
    <property type="entry name" value="EKLF_TAD2"/>
</dbReference>
<feature type="compositionally biased region" description="Gly residues" evidence="8">
    <location>
        <begin position="78"/>
        <end position="88"/>
    </location>
</feature>
<dbReference type="PANTHER" id="PTHR23235:SF133">
    <property type="entry name" value="KRUEPPEL-LIKE FACTOR 1"/>
    <property type="match status" value="1"/>
</dbReference>
<dbReference type="AlphaFoldDB" id="A0A8C3T2E4"/>
<dbReference type="Ensembl" id="ENSCSRT00000023222.1">
    <property type="protein sequence ID" value="ENSCSRP00000022244.1"/>
    <property type="gene ID" value="ENSCSRG00000016789.1"/>
</dbReference>
<accession>A0A8C3T2E4</accession>
<protein>
    <submittedName>
        <fullName evidence="10">Kruppel like factor 1</fullName>
    </submittedName>
</protein>
<evidence type="ECO:0000256" key="4">
    <source>
        <dbReference type="ARBA" id="ARBA00022833"/>
    </source>
</evidence>
<sequence>AAPASPWWKVEDAPGPSPTDLPQPPGSLQLKQEDEESCWDLDFLLSNFPSPEAGGPDPGGGLEAGPGLCPPEAYKGQSPGGYTSGEGLPGPTSLVAELLSGDEPLGCSSVPPGYARGPDCEAQPPGGYGEPRPVALRHGYQLTYGGYTPLAPTLLARGAPYCQLPPLPAYSLGGSYQALCHSQYQARFELYRGGPALLPSPAPAGYLGLLAPPPPPAGALPAKPKRSRKAWAHKRPTSHACSHPSCGKTYTKSSHLKAHLRTHTGEKPYHCTWEGCGWKFARSDELTRHYRKHTGQRPFQCRLCPRAFSRSDHLALHMKRHL</sequence>
<dbReference type="PANTHER" id="PTHR23235">
    <property type="entry name" value="KRUEPPEL-LIKE TRANSCRIPTION FACTOR"/>
    <property type="match status" value="1"/>
</dbReference>
<reference evidence="10" key="1">
    <citation type="submission" date="2025-08" db="UniProtKB">
        <authorList>
            <consortium name="Ensembl"/>
        </authorList>
    </citation>
    <scope>IDENTIFICATION</scope>
</reference>
<feature type="domain" description="C2H2-type" evidence="9">
    <location>
        <begin position="269"/>
        <end position="298"/>
    </location>
</feature>
<keyword evidence="2" id="KW-0677">Repeat</keyword>
<dbReference type="SMART" id="SM00355">
    <property type="entry name" value="ZnF_C2H2"/>
    <property type="match status" value="3"/>
</dbReference>
<keyword evidence="4" id="KW-0862">Zinc</keyword>
<dbReference type="InterPro" id="IPR036236">
    <property type="entry name" value="Znf_C2H2_sf"/>
</dbReference>
<evidence type="ECO:0000256" key="5">
    <source>
        <dbReference type="ARBA" id="ARBA00023015"/>
    </source>
</evidence>
<dbReference type="Proteomes" id="UP000694403">
    <property type="component" value="Unplaced"/>
</dbReference>
<evidence type="ECO:0000256" key="2">
    <source>
        <dbReference type="ARBA" id="ARBA00022737"/>
    </source>
</evidence>
<keyword evidence="6" id="KW-0804">Transcription</keyword>
<keyword evidence="5" id="KW-0805">Transcription regulation</keyword>
<dbReference type="PROSITE" id="PS50157">
    <property type="entry name" value="ZINC_FINGER_C2H2_2"/>
    <property type="match status" value="3"/>
</dbReference>
<dbReference type="FunFam" id="3.30.160.60:FF:000032">
    <property type="entry name" value="Krueppel-like factor 4"/>
    <property type="match status" value="1"/>
</dbReference>
<dbReference type="Gene3D" id="3.30.160.60">
    <property type="entry name" value="Classic Zinc Finger"/>
    <property type="match status" value="3"/>
</dbReference>
<feature type="region of interest" description="Disordered" evidence="8">
    <location>
        <begin position="1"/>
        <end position="94"/>
    </location>
</feature>
<feature type="domain" description="C2H2-type" evidence="9">
    <location>
        <begin position="299"/>
        <end position="322"/>
    </location>
</feature>
<evidence type="ECO:0000256" key="1">
    <source>
        <dbReference type="ARBA" id="ARBA00022723"/>
    </source>
</evidence>
<keyword evidence="1" id="KW-0479">Metal-binding</keyword>
<keyword evidence="3 7" id="KW-0863">Zinc-finger</keyword>
<evidence type="ECO:0000313" key="10">
    <source>
        <dbReference type="Ensembl" id="ENSCSRP00000022244.1"/>
    </source>
</evidence>